<keyword evidence="7" id="KW-0963">Cytoplasm</keyword>
<dbReference type="Proteomes" id="UP000009282">
    <property type="component" value="Chromosome"/>
</dbReference>
<dbReference type="GO" id="GO:0051301">
    <property type="term" value="P:cell division"/>
    <property type="evidence" value="ECO:0007669"/>
    <property type="project" value="UniProtKB-KW"/>
</dbReference>
<accession>G4QME6</accession>
<dbReference type="HOGENOM" id="CLU_022291_3_2_6"/>
<evidence type="ECO:0000256" key="4">
    <source>
        <dbReference type="ARBA" id="ARBA00022984"/>
    </source>
</evidence>
<evidence type="ECO:0000256" key="5">
    <source>
        <dbReference type="ARBA" id="ARBA00023306"/>
    </source>
</evidence>
<dbReference type="InterPro" id="IPR013221">
    <property type="entry name" value="Mur_ligase_cen"/>
</dbReference>
<dbReference type="NCBIfam" id="NF001126">
    <property type="entry name" value="PRK00139.1-4"/>
    <property type="match status" value="1"/>
</dbReference>
<dbReference type="GO" id="GO:0000287">
    <property type="term" value="F:magnesium ion binding"/>
    <property type="evidence" value="ECO:0007669"/>
    <property type="project" value="UniProtKB-UniRule"/>
</dbReference>
<dbReference type="HAMAP" id="MF_00208">
    <property type="entry name" value="MurE"/>
    <property type="match status" value="1"/>
</dbReference>
<dbReference type="SUPFAM" id="SSF63418">
    <property type="entry name" value="MurE/MurF N-terminal domain"/>
    <property type="match status" value="1"/>
</dbReference>
<dbReference type="PANTHER" id="PTHR23135:SF4">
    <property type="entry name" value="UDP-N-ACETYLMURAMOYL-L-ALANYL-D-GLUTAMATE--2,6-DIAMINOPIMELATE LIGASE MURE HOMOLOG, CHLOROPLASTIC"/>
    <property type="match status" value="1"/>
</dbReference>
<dbReference type="GO" id="GO:0016881">
    <property type="term" value="F:acid-amino acid ligase activity"/>
    <property type="evidence" value="ECO:0007669"/>
    <property type="project" value="UniProtKB-UniRule"/>
</dbReference>
<keyword evidence="5 7" id="KW-0131">Cell cycle</keyword>
<protein>
    <recommendedName>
        <fullName evidence="7">UDP-N-acetylmuramyl-tripeptide synthetase</fullName>
        <ecNumber evidence="7">6.3.2.-</ecNumber>
    </recommendedName>
    <alternativeName>
        <fullName evidence="7">UDP-MurNAc-tripeptide synthetase</fullName>
    </alternativeName>
</protein>
<feature type="binding site" evidence="7">
    <location>
        <position position="39"/>
    </location>
    <ligand>
        <name>UDP-N-acetyl-alpha-D-muramoyl-L-alanyl-D-glutamate</name>
        <dbReference type="ChEBI" id="CHEBI:83900"/>
    </ligand>
</feature>
<dbReference type="Pfam" id="PF08245">
    <property type="entry name" value="Mur_ligase_M"/>
    <property type="match status" value="1"/>
</dbReference>
<dbReference type="PANTHER" id="PTHR23135">
    <property type="entry name" value="MUR LIGASE FAMILY MEMBER"/>
    <property type="match status" value="1"/>
</dbReference>
<evidence type="ECO:0000256" key="2">
    <source>
        <dbReference type="ARBA" id="ARBA00022618"/>
    </source>
</evidence>
<keyword evidence="3 7" id="KW-0133">Cell shape</keyword>
<proteinExistence type="inferred from homology"/>
<evidence type="ECO:0000313" key="12">
    <source>
        <dbReference type="EMBL" id="AEP30798.1"/>
    </source>
</evidence>
<evidence type="ECO:0000256" key="1">
    <source>
        <dbReference type="ARBA" id="ARBA00005898"/>
    </source>
</evidence>
<organism evidence="12 13">
    <name type="scientific">Glaciecola nitratireducens (strain JCM 12485 / KCTC 12276 / FR1064)</name>
    <dbReference type="NCBI Taxonomy" id="1085623"/>
    <lineage>
        <taxon>Bacteria</taxon>
        <taxon>Pseudomonadati</taxon>
        <taxon>Pseudomonadota</taxon>
        <taxon>Gammaproteobacteria</taxon>
        <taxon>Alteromonadales</taxon>
        <taxon>Alteromonadaceae</taxon>
        <taxon>Brumicola</taxon>
    </lineage>
</organism>
<feature type="domain" description="Mur ligase N-terminal catalytic" evidence="9">
    <location>
        <begin position="33"/>
        <end position="93"/>
    </location>
</feature>
<feature type="binding site" evidence="7">
    <location>
        <position position="211"/>
    </location>
    <ligand>
        <name>UDP-N-acetyl-alpha-D-muramoyl-L-alanyl-D-glutamate</name>
        <dbReference type="ChEBI" id="CHEBI:83900"/>
    </ligand>
</feature>
<evidence type="ECO:0000259" key="10">
    <source>
        <dbReference type="Pfam" id="PF02875"/>
    </source>
</evidence>
<dbReference type="GO" id="GO:0008360">
    <property type="term" value="P:regulation of cell shape"/>
    <property type="evidence" value="ECO:0007669"/>
    <property type="project" value="UniProtKB-KW"/>
</dbReference>
<evidence type="ECO:0000256" key="6">
    <source>
        <dbReference type="ARBA" id="ARBA00023316"/>
    </source>
</evidence>
<dbReference type="SUPFAM" id="SSF53623">
    <property type="entry name" value="MurD-like peptide ligases, catalytic domain"/>
    <property type="match status" value="1"/>
</dbReference>
<gene>
    <name evidence="7 12" type="primary">murE</name>
    <name evidence="12" type="ordered locus">GNIT_2701</name>
</gene>
<comment type="function">
    <text evidence="7">Catalyzes the addition of an amino acid to the nucleotide precursor UDP-N-acetylmuramoyl-L-alanyl-D-glutamate (UMAG) in the biosynthesis of bacterial cell-wall peptidoglycan.</text>
</comment>
<keyword evidence="2 7" id="KW-0132">Cell division</keyword>
<comment type="cofactor">
    <cofactor evidence="7">
        <name>Mg(2+)</name>
        <dbReference type="ChEBI" id="CHEBI:18420"/>
    </cofactor>
</comment>
<dbReference type="InterPro" id="IPR005761">
    <property type="entry name" value="UDP-N-AcMur-Glu-dNH2Pim_ligase"/>
</dbReference>
<comment type="caution">
    <text evidence="7">Lacks conserved residue(s) required for the propagation of feature annotation.</text>
</comment>
<feature type="binding site" evidence="7">
    <location>
        <position position="175"/>
    </location>
    <ligand>
        <name>UDP-N-acetyl-alpha-D-muramoyl-L-alanyl-D-glutamate</name>
        <dbReference type="ChEBI" id="CHEBI:83900"/>
    </ligand>
</feature>
<evidence type="ECO:0000259" key="11">
    <source>
        <dbReference type="Pfam" id="PF08245"/>
    </source>
</evidence>
<dbReference type="Pfam" id="PF02875">
    <property type="entry name" value="Mur_ligase_C"/>
    <property type="match status" value="1"/>
</dbReference>
<comment type="PTM">
    <text evidence="7">Carboxylation is probably crucial for Mg(2+) binding and, consequently, for the gamma-phosphate positioning of ATP.</text>
</comment>
<sequence length="526" mass="57658">MTSNEDKLHTRSIASVLAIFDISIADTDIADIKIDNIVLDSREADQASMFIAHQGTHVNGNKYIQNALDNGAKFILVNTDNTEKHGEKESVGEALIVRFYELEKHIGSICSAFHQYVSNKLQCVAITGTNGKTSVAHICAQLSAACGEDAGTIGTMGVAFYAKGKAAVKISDTINTTPDIASVHYLAHLVAHRGGKRLCIEASSHGLHQKRLSSFKTEVAAFTNLTQDHLDYHPSLAEYAQAKRLLLKQDGVRYVVLNADDKESHHWIEEAPRDTTICLCAVEQPSSEALLQLYAKHPQNFTYCIALNPRFTPNGSEFELETSWGNAAVSLPLIGQFNIANLLTALSALLLQGGSFEQLVNAVSHLAGVPGRMEVFESAKHGNMIVDYAHTPDALKQALLAARQHVIGQLIVIFGCGGDRDNAKRSQMGKVAEDLADKIILTQDNSRSELPEDIIADIQQGITKKSKLSIDLERTSAIKHAYLNSHSDDLIVVAGKGHEEYLELNSVREYYNEREYVKQLTMELRG</sequence>
<feature type="binding site" evidence="7">
    <location>
        <position position="203"/>
    </location>
    <ligand>
        <name>UDP-N-acetyl-alpha-D-muramoyl-L-alanyl-D-glutamate</name>
        <dbReference type="ChEBI" id="CHEBI:83900"/>
    </ligand>
</feature>
<dbReference type="InterPro" id="IPR036565">
    <property type="entry name" value="Mur-like_cat_sf"/>
</dbReference>
<feature type="modified residue" description="N6-carboxylysine" evidence="7">
    <location>
        <position position="243"/>
    </location>
</feature>
<feature type="binding site" evidence="7">
    <location>
        <begin position="128"/>
        <end position="134"/>
    </location>
    <ligand>
        <name>ATP</name>
        <dbReference type="ChEBI" id="CHEBI:30616"/>
    </ligand>
</feature>
<dbReference type="Gene3D" id="3.40.1190.10">
    <property type="entry name" value="Mur-like, catalytic domain"/>
    <property type="match status" value="1"/>
</dbReference>
<comment type="subcellular location">
    <subcellularLocation>
        <location evidence="7 8">Cytoplasm</location>
    </subcellularLocation>
</comment>
<feature type="binding site" evidence="7">
    <location>
        <position position="209"/>
    </location>
    <ligand>
        <name>UDP-N-acetyl-alpha-D-muramoyl-L-alanyl-D-glutamate</name>
        <dbReference type="ChEBI" id="CHEBI:83900"/>
    </ligand>
</feature>
<keyword evidence="6 7" id="KW-0961">Cell wall biogenesis/degradation</keyword>
<dbReference type="InterPro" id="IPR035911">
    <property type="entry name" value="MurE/MurF_N"/>
</dbReference>
<dbReference type="STRING" id="1085623.GNIT_2701"/>
<dbReference type="RefSeq" id="WP_014109671.1">
    <property type="nucleotide sequence ID" value="NC_016041.1"/>
</dbReference>
<evidence type="ECO:0000256" key="3">
    <source>
        <dbReference type="ARBA" id="ARBA00022960"/>
    </source>
</evidence>
<dbReference type="InterPro" id="IPR000713">
    <property type="entry name" value="Mur_ligase_N"/>
</dbReference>
<dbReference type="InterPro" id="IPR036615">
    <property type="entry name" value="Mur_ligase_C_dom_sf"/>
</dbReference>
<evidence type="ECO:0000313" key="13">
    <source>
        <dbReference type="Proteomes" id="UP000009282"/>
    </source>
</evidence>
<dbReference type="GO" id="GO:0005524">
    <property type="term" value="F:ATP binding"/>
    <property type="evidence" value="ECO:0007669"/>
    <property type="project" value="UniProtKB-UniRule"/>
</dbReference>
<keyword evidence="7" id="KW-0067">ATP-binding</keyword>
<name>G4QME6_GLANF</name>
<keyword evidence="7" id="KW-0460">Magnesium</keyword>
<dbReference type="SUPFAM" id="SSF53244">
    <property type="entry name" value="MurD-like peptide ligases, peptide-binding domain"/>
    <property type="match status" value="1"/>
</dbReference>
<dbReference type="NCBIfam" id="TIGR01085">
    <property type="entry name" value="murE"/>
    <property type="match status" value="1"/>
</dbReference>
<dbReference type="OrthoDB" id="9800958at2"/>
<dbReference type="Pfam" id="PF01225">
    <property type="entry name" value="Mur_ligase"/>
    <property type="match status" value="1"/>
</dbReference>
<dbReference type="AlphaFoldDB" id="G4QME6"/>
<comment type="pathway">
    <text evidence="7 8">Cell wall biogenesis; peptidoglycan biosynthesis.</text>
</comment>
<evidence type="ECO:0000256" key="7">
    <source>
        <dbReference type="HAMAP-Rule" id="MF_00208"/>
    </source>
</evidence>
<dbReference type="GO" id="GO:0071555">
    <property type="term" value="P:cell wall organization"/>
    <property type="evidence" value="ECO:0007669"/>
    <property type="project" value="UniProtKB-KW"/>
</dbReference>
<dbReference type="KEGG" id="gni:GNIT_2701"/>
<comment type="similarity">
    <text evidence="1 7">Belongs to the MurCDEF family. MurE subfamily.</text>
</comment>
<dbReference type="eggNOG" id="COG0769">
    <property type="taxonomic scope" value="Bacteria"/>
</dbReference>
<keyword evidence="7 12" id="KW-0436">Ligase</keyword>
<evidence type="ECO:0000259" key="9">
    <source>
        <dbReference type="Pfam" id="PF01225"/>
    </source>
</evidence>
<keyword evidence="4 7" id="KW-0573">Peptidoglycan synthesis</keyword>
<dbReference type="GO" id="GO:0009252">
    <property type="term" value="P:peptidoglycan biosynthetic process"/>
    <property type="evidence" value="ECO:0007669"/>
    <property type="project" value="UniProtKB-UniRule"/>
</dbReference>
<feature type="binding site" evidence="7">
    <location>
        <begin position="176"/>
        <end position="177"/>
    </location>
    <ligand>
        <name>UDP-N-acetyl-alpha-D-muramoyl-L-alanyl-D-glutamate</name>
        <dbReference type="ChEBI" id="CHEBI:83900"/>
    </ligand>
</feature>
<feature type="domain" description="Mur ligase central" evidence="11">
    <location>
        <begin position="126"/>
        <end position="348"/>
    </location>
</feature>
<dbReference type="InterPro" id="IPR004101">
    <property type="entry name" value="Mur_ligase_C"/>
</dbReference>
<feature type="binding site" evidence="7">
    <location>
        <position position="41"/>
    </location>
    <ligand>
        <name>UDP-N-acetyl-alpha-D-muramoyl-L-alanyl-D-glutamate</name>
        <dbReference type="ChEBI" id="CHEBI:83900"/>
    </ligand>
</feature>
<dbReference type="Gene3D" id="3.90.190.20">
    <property type="entry name" value="Mur ligase, C-terminal domain"/>
    <property type="match status" value="1"/>
</dbReference>
<evidence type="ECO:0000256" key="8">
    <source>
        <dbReference type="RuleBase" id="RU004135"/>
    </source>
</evidence>
<dbReference type="GO" id="GO:0005737">
    <property type="term" value="C:cytoplasm"/>
    <property type="evidence" value="ECO:0007669"/>
    <property type="project" value="UniProtKB-SubCell"/>
</dbReference>
<dbReference type="Gene3D" id="3.40.1390.10">
    <property type="entry name" value="MurE/MurF, N-terminal domain"/>
    <property type="match status" value="1"/>
</dbReference>
<dbReference type="UniPathway" id="UPA00219"/>
<keyword evidence="7" id="KW-0547">Nucleotide-binding</keyword>
<reference evidence="12 13" key="1">
    <citation type="journal article" date="2011" name="J. Bacteriol.">
        <title>Complete genome sequence of seawater bacterium Glaciecola nitratireducens FR1064T.</title>
        <authorList>
            <person name="Bian F."/>
            <person name="Qin Q.L."/>
            <person name="Xie B.B."/>
            <person name="Shu Y.L."/>
            <person name="Zhang X.Y."/>
            <person name="Yu Y."/>
            <person name="Chen B."/>
            <person name="Chen X.L."/>
            <person name="Zhou B.C."/>
            <person name="Zhang Y.Z."/>
        </authorList>
    </citation>
    <scope>NUCLEOTIDE SEQUENCE [LARGE SCALE GENOMIC DNA]</scope>
    <source>
        <strain evidence="13">JCM 12485 / KCTC 12276 / FR1064</strain>
    </source>
</reference>
<dbReference type="EMBL" id="CP003060">
    <property type="protein sequence ID" value="AEP30798.1"/>
    <property type="molecule type" value="Genomic_DNA"/>
</dbReference>
<dbReference type="EC" id="6.3.2.-" evidence="7"/>
<feature type="domain" description="Mur ligase C-terminal" evidence="10">
    <location>
        <begin position="371"/>
        <end position="497"/>
    </location>
</feature>
<keyword evidence="13" id="KW-1185">Reference proteome</keyword>